<evidence type="ECO:0000256" key="1">
    <source>
        <dbReference type="PROSITE-ProRule" id="PRU00042"/>
    </source>
</evidence>
<proteinExistence type="predicted"/>
<dbReference type="PROSITE" id="PS50157">
    <property type="entry name" value="ZINC_FINGER_C2H2_2"/>
    <property type="match status" value="1"/>
</dbReference>
<feature type="domain" description="C2H2-type" evidence="2">
    <location>
        <begin position="29"/>
        <end position="57"/>
    </location>
</feature>
<comment type="caution">
    <text evidence="3">The sequence shown here is derived from an EMBL/GenBank/DDBJ whole genome shotgun (WGS) entry which is preliminary data.</text>
</comment>
<evidence type="ECO:0000259" key="2">
    <source>
        <dbReference type="PROSITE" id="PS50157"/>
    </source>
</evidence>
<dbReference type="PROSITE" id="PS00028">
    <property type="entry name" value="ZINC_FINGER_C2H2_1"/>
    <property type="match status" value="1"/>
</dbReference>
<organism evidence="3 4">
    <name type="scientific">Pristionchus mayeri</name>
    <dbReference type="NCBI Taxonomy" id="1317129"/>
    <lineage>
        <taxon>Eukaryota</taxon>
        <taxon>Metazoa</taxon>
        <taxon>Ecdysozoa</taxon>
        <taxon>Nematoda</taxon>
        <taxon>Chromadorea</taxon>
        <taxon>Rhabditida</taxon>
        <taxon>Rhabditina</taxon>
        <taxon>Diplogasteromorpha</taxon>
        <taxon>Diplogasteroidea</taxon>
        <taxon>Neodiplogasteridae</taxon>
        <taxon>Pristionchus</taxon>
    </lineage>
</organism>
<keyword evidence="4" id="KW-1185">Reference proteome</keyword>
<evidence type="ECO:0000313" key="3">
    <source>
        <dbReference type="EMBL" id="GMR34823.1"/>
    </source>
</evidence>
<reference evidence="4" key="1">
    <citation type="submission" date="2022-10" db="EMBL/GenBank/DDBJ databases">
        <title>Genome assembly of Pristionchus species.</title>
        <authorList>
            <person name="Yoshida K."/>
            <person name="Sommer R.J."/>
        </authorList>
    </citation>
    <scope>NUCLEOTIDE SEQUENCE [LARGE SCALE GENOMIC DNA]</scope>
    <source>
        <strain evidence="4">RS5460</strain>
    </source>
</reference>
<accession>A0AAN4Z5R6</accession>
<dbReference type="InterPro" id="IPR036236">
    <property type="entry name" value="Znf_C2H2_sf"/>
</dbReference>
<feature type="non-terminal residue" evidence="3">
    <location>
        <position position="1"/>
    </location>
</feature>
<protein>
    <recommendedName>
        <fullName evidence="2">C2H2-type domain-containing protein</fullName>
    </recommendedName>
</protein>
<dbReference type="SUPFAM" id="SSF57667">
    <property type="entry name" value="beta-beta-alpha zinc fingers"/>
    <property type="match status" value="1"/>
</dbReference>
<dbReference type="Proteomes" id="UP001328107">
    <property type="component" value="Unassembled WGS sequence"/>
</dbReference>
<dbReference type="GO" id="GO:0008270">
    <property type="term" value="F:zinc ion binding"/>
    <property type="evidence" value="ECO:0007669"/>
    <property type="project" value="UniProtKB-KW"/>
</dbReference>
<dbReference type="Gene3D" id="3.30.160.60">
    <property type="entry name" value="Classic Zinc Finger"/>
    <property type="match status" value="1"/>
</dbReference>
<evidence type="ECO:0000313" key="4">
    <source>
        <dbReference type="Proteomes" id="UP001328107"/>
    </source>
</evidence>
<name>A0AAN4Z5R6_9BILA</name>
<sequence length="119" mass="13488">LHLTAGLIWGLSQSQLADATNRGSTEKRFKCYHCKKDFRSISDRNRHILSVHIVKRPRGNDIRKMKEIEVFSTSASNKMKYGAEREAKAPEKQSFSLFDKALKGEVMEDEEPGPSSAFS</sequence>
<dbReference type="InterPro" id="IPR013087">
    <property type="entry name" value="Znf_C2H2_type"/>
</dbReference>
<keyword evidence="1" id="KW-0862">Zinc</keyword>
<gene>
    <name evidence="3" type="ORF">PMAYCL1PPCAC_05018</name>
</gene>
<keyword evidence="1" id="KW-0863">Zinc-finger</keyword>
<keyword evidence="1" id="KW-0479">Metal-binding</keyword>
<dbReference type="AlphaFoldDB" id="A0AAN4Z5R6"/>
<dbReference type="EMBL" id="BTRK01000002">
    <property type="protein sequence ID" value="GMR34823.1"/>
    <property type="molecule type" value="Genomic_DNA"/>
</dbReference>